<dbReference type="CDD" id="cd06261">
    <property type="entry name" value="TM_PBP2"/>
    <property type="match status" value="1"/>
</dbReference>
<dbReference type="OrthoDB" id="9801163at2"/>
<comment type="subcellular location">
    <subcellularLocation>
        <location evidence="6">Cell membrane</location>
        <topology evidence="6">Multi-pass membrane protein</topology>
    </subcellularLocation>
    <subcellularLocation>
        <location evidence="1">Membrane</location>
        <topology evidence="1">Multi-pass membrane protein</topology>
    </subcellularLocation>
</comment>
<dbReference type="PROSITE" id="PS50928">
    <property type="entry name" value="ABC_TM1"/>
    <property type="match status" value="1"/>
</dbReference>
<evidence type="ECO:0000256" key="4">
    <source>
        <dbReference type="ARBA" id="ARBA00022989"/>
    </source>
</evidence>
<dbReference type="RefSeq" id="WP_067061474.1">
    <property type="nucleotide sequence ID" value="NZ_CP014699.1"/>
</dbReference>
<evidence type="ECO:0000259" key="7">
    <source>
        <dbReference type="PROSITE" id="PS50928"/>
    </source>
</evidence>
<evidence type="ECO:0000256" key="5">
    <source>
        <dbReference type="ARBA" id="ARBA00023136"/>
    </source>
</evidence>
<reference evidence="8 9" key="1">
    <citation type="journal article" date="2016" name="Int. J. Syst. Evol. Microbiol.">
        <title>Streptococcuspantholopis sp. nov., isolated from faeces of the Tibetan antelope (Pantholops hodgsonii).</title>
        <authorList>
            <person name="Bai X."/>
            <person name="Xiong Y."/>
            <person name="Lu S."/>
            <person name="Jin D."/>
            <person name="Lai X."/>
            <person name="Yang J."/>
            <person name="Niu L."/>
            <person name="Hu S."/>
            <person name="Meng X."/>
            <person name="Pu J."/>
            <person name="Ye C."/>
            <person name="Xu J."/>
        </authorList>
    </citation>
    <scope>NUCLEOTIDE SEQUENCE [LARGE SCALE GENOMIC DNA]</scope>
    <source>
        <strain evidence="8 9">TA 26</strain>
    </source>
</reference>
<evidence type="ECO:0000313" key="8">
    <source>
        <dbReference type="EMBL" id="AND79195.1"/>
    </source>
</evidence>
<evidence type="ECO:0000256" key="2">
    <source>
        <dbReference type="ARBA" id="ARBA00022448"/>
    </source>
</evidence>
<evidence type="ECO:0000256" key="6">
    <source>
        <dbReference type="RuleBase" id="RU363032"/>
    </source>
</evidence>
<dbReference type="GO" id="GO:0031460">
    <property type="term" value="P:glycine betaine transport"/>
    <property type="evidence" value="ECO:0007669"/>
    <property type="project" value="TreeGrafter"/>
</dbReference>
<sequence>MIKEIQDYFSQNSSTYLTYVWEHLSLSLFSLLLVVLIAVPLGYLGYRNAAMKQFATALTQGLRVIPSLGVLFILIPFIGVGRLPALIALVILGIPPVLLNTIVGFSEVPAILLETGIGLGMTERQLLRKVSFPLALPHILNGIKLALVEIIASATLATYIGAGGLGTLIFTGLGLYRFDLLIIGGGSVALLSFISMLVFDLSIKGVEHYEK</sequence>
<dbReference type="AlphaFoldDB" id="A0A172Q714"/>
<dbReference type="PANTHER" id="PTHR30177:SF4">
    <property type="entry name" value="OSMOPROTECTANT IMPORT PERMEASE PROTEIN OSMW"/>
    <property type="match status" value="1"/>
</dbReference>
<keyword evidence="5 6" id="KW-0472">Membrane</keyword>
<reference evidence="9" key="2">
    <citation type="submission" date="2016-03" db="EMBL/GenBank/DDBJ databases">
        <title>Streptococcus antelopensis sp. nov., isolated from the feces of the Tibetan antelope (Pantholops hodgsonii) in Hoh Xil National Nature Reserve, Qinghai, China.</title>
        <authorList>
            <person name="Bai X."/>
        </authorList>
    </citation>
    <scope>NUCLEOTIDE SEQUENCE [LARGE SCALE GENOMIC DNA]</scope>
    <source>
        <strain evidence="9">TA 26</strain>
    </source>
</reference>
<proteinExistence type="inferred from homology"/>
<dbReference type="EMBL" id="CP014699">
    <property type="protein sequence ID" value="AND79195.1"/>
    <property type="molecule type" value="Genomic_DNA"/>
</dbReference>
<feature type="transmembrane region" description="Helical" evidence="6">
    <location>
        <begin position="67"/>
        <end position="91"/>
    </location>
</feature>
<dbReference type="InterPro" id="IPR000515">
    <property type="entry name" value="MetI-like"/>
</dbReference>
<gene>
    <name evidence="8" type="ORF">A0O21_03705</name>
</gene>
<dbReference type="InterPro" id="IPR051204">
    <property type="entry name" value="ABC_transp_perm/SBD"/>
</dbReference>
<keyword evidence="9" id="KW-1185">Reference proteome</keyword>
<feature type="domain" description="ABC transmembrane type-1" evidence="7">
    <location>
        <begin position="20"/>
        <end position="199"/>
    </location>
</feature>
<protein>
    <submittedName>
        <fullName evidence="8">Glycine/betaine ABC transporter permease</fullName>
    </submittedName>
</protein>
<dbReference type="GO" id="GO:0055085">
    <property type="term" value="P:transmembrane transport"/>
    <property type="evidence" value="ECO:0007669"/>
    <property type="project" value="InterPro"/>
</dbReference>
<dbReference type="Pfam" id="PF00528">
    <property type="entry name" value="BPD_transp_1"/>
    <property type="match status" value="1"/>
</dbReference>
<accession>A0A172Q714</accession>
<keyword evidence="2 6" id="KW-0813">Transport</keyword>
<dbReference type="GO" id="GO:0005886">
    <property type="term" value="C:plasma membrane"/>
    <property type="evidence" value="ECO:0007669"/>
    <property type="project" value="UniProtKB-SubCell"/>
</dbReference>
<dbReference type="Proteomes" id="UP000077317">
    <property type="component" value="Chromosome"/>
</dbReference>
<evidence type="ECO:0000313" key="9">
    <source>
        <dbReference type="Proteomes" id="UP000077317"/>
    </source>
</evidence>
<feature type="transmembrane region" description="Helical" evidence="6">
    <location>
        <begin position="180"/>
        <end position="203"/>
    </location>
</feature>
<organism evidence="8 9">
    <name type="scientific">Streptococcus pantholopis</name>
    <dbReference type="NCBI Taxonomy" id="1811193"/>
    <lineage>
        <taxon>Bacteria</taxon>
        <taxon>Bacillati</taxon>
        <taxon>Bacillota</taxon>
        <taxon>Bacilli</taxon>
        <taxon>Lactobacillales</taxon>
        <taxon>Streptococcaceae</taxon>
        <taxon>Streptococcus</taxon>
    </lineage>
</organism>
<name>A0A172Q714_9STRE</name>
<dbReference type="STRING" id="1811193.A0O21_03705"/>
<dbReference type="SUPFAM" id="SSF161098">
    <property type="entry name" value="MetI-like"/>
    <property type="match status" value="1"/>
</dbReference>
<dbReference type="KEGG" id="spat:A0O21_03705"/>
<keyword evidence="3 6" id="KW-0812">Transmembrane</keyword>
<evidence type="ECO:0000256" key="1">
    <source>
        <dbReference type="ARBA" id="ARBA00004141"/>
    </source>
</evidence>
<keyword evidence="4 6" id="KW-1133">Transmembrane helix</keyword>
<dbReference type="PANTHER" id="PTHR30177">
    <property type="entry name" value="GLYCINE BETAINE/L-PROLINE TRANSPORT SYSTEM PERMEASE PROTEIN PROW"/>
    <property type="match status" value="1"/>
</dbReference>
<dbReference type="InterPro" id="IPR035906">
    <property type="entry name" value="MetI-like_sf"/>
</dbReference>
<evidence type="ECO:0000256" key="3">
    <source>
        <dbReference type="ARBA" id="ARBA00022692"/>
    </source>
</evidence>
<comment type="similarity">
    <text evidence="6">Belongs to the binding-protein-dependent transport system permease family.</text>
</comment>
<dbReference type="Gene3D" id="1.10.3720.10">
    <property type="entry name" value="MetI-like"/>
    <property type="match status" value="1"/>
</dbReference>
<feature type="transmembrane region" description="Helical" evidence="6">
    <location>
        <begin position="24"/>
        <end position="46"/>
    </location>
</feature>